<dbReference type="AlphaFoldDB" id="A0ABD5PBV9"/>
<evidence type="ECO:0008006" key="5">
    <source>
        <dbReference type="Google" id="ProtNLM"/>
    </source>
</evidence>
<dbReference type="Proteomes" id="UP001595921">
    <property type="component" value="Unassembled WGS sequence"/>
</dbReference>
<organism evidence="3 4">
    <name type="scientific">Halobium salinum</name>
    <dbReference type="NCBI Taxonomy" id="1364940"/>
    <lineage>
        <taxon>Archaea</taxon>
        <taxon>Methanobacteriati</taxon>
        <taxon>Methanobacteriota</taxon>
        <taxon>Stenosarchaea group</taxon>
        <taxon>Halobacteria</taxon>
        <taxon>Halobacteriales</taxon>
        <taxon>Haloferacaceae</taxon>
        <taxon>Halobium</taxon>
    </lineage>
</organism>
<protein>
    <recommendedName>
        <fullName evidence="5">DUF4178 domain-containing protein</fullName>
    </recommendedName>
</protein>
<evidence type="ECO:0000313" key="3">
    <source>
        <dbReference type="EMBL" id="MFC4357951.1"/>
    </source>
</evidence>
<keyword evidence="4" id="KW-1185">Reference proteome</keyword>
<name>A0ABD5PBV9_9EURY</name>
<keyword evidence="2" id="KW-0472">Membrane</keyword>
<dbReference type="RefSeq" id="WP_267624465.1">
    <property type="nucleotide sequence ID" value="NZ_JAODIW010000008.1"/>
</dbReference>
<feature type="region of interest" description="Disordered" evidence="1">
    <location>
        <begin position="58"/>
        <end position="81"/>
    </location>
</feature>
<keyword evidence="2" id="KW-0812">Transmembrane</keyword>
<proteinExistence type="predicted"/>
<comment type="caution">
    <text evidence="3">The sequence shown here is derived from an EMBL/GenBank/DDBJ whole genome shotgun (WGS) entry which is preliminary data.</text>
</comment>
<gene>
    <name evidence="3" type="ORF">ACFO0N_08320</name>
</gene>
<keyword evidence="2" id="KW-1133">Transmembrane helix</keyword>
<evidence type="ECO:0000313" key="4">
    <source>
        <dbReference type="Proteomes" id="UP001595921"/>
    </source>
</evidence>
<accession>A0ABD5PBV9</accession>
<feature type="transmembrane region" description="Helical" evidence="2">
    <location>
        <begin position="268"/>
        <end position="289"/>
    </location>
</feature>
<sequence length="293" mass="31617">MQRRAAAVFAAFFLLVGAASYSLIATAQQPHVEFENPEQTLQQNDTFSVGDRQYTVSEISASSGGGGGGGHGGGGGGGVTRAGQITWVNESAQYSATLQNNSTLVRGEQNTSYRVVIQNASDVSSFTLREDINESRILADDPQADDQLVTRNGSQFVVIEDGSGNATLVPASEYFPEPETQQFSEGDSFEYQSNQTTVSNVTNGSATLTWTAEKTNTIEASNDANVTIGEETYLAHFPDNETMLLTQDFQSFQRQNDRIDQFTTSKNGLWGIVILSGAAALLLLMMAYLPSRY</sequence>
<reference evidence="3 4" key="1">
    <citation type="journal article" date="2019" name="Int. J. Syst. Evol. Microbiol.">
        <title>The Global Catalogue of Microorganisms (GCM) 10K type strain sequencing project: providing services to taxonomists for standard genome sequencing and annotation.</title>
        <authorList>
            <consortium name="The Broad Institute Genomics Platform"/>
            <consortium name="The Broad Institute Genome Sequencing Center for Infectious Disease"/>
            <person name="Wu L."/>
            <person name="Ma J."/>
        </authorList>
    </citation>
    <scope>NUCLEOTIDE SEQUENCE [LARGE SCALE GENOMIC DNA]</scope>
    <source>
        <strain evidence="3 4">CGMCC 1.12553</strain>
    </source>
</reference>
<dbReference type="EMBL" id="JBHSDS010000006">
    <property type="protein sequence ID" value="MFC4357951.1"/>
    <property type="molecule type" value="Genomic_DNA"/>
</dbReference>
<feature type="compositionally biased region" description="Gly residues" evidence="1">
    <location>
        <begin position="63"/>
        <end position="80"/>
    </location>
</feature>
<evidence type="ECO:0000256" key="1">
    <source>
        <dbReference type="SAM" id="MobiDB-lite"/>
    </source>
</evidence>
<evidence type="ECO:0000256" key="2">
    <source>
        <dbReference type="SAM" id="Phobius"/>
    </source>
</evidence>